<organism evidence="3 4">
    <name type="scientific">Frigoriflavimonas asaccharolytica</name>
    <dbReference type="NCBI Taxonomy" id="2735899"/>
    <lineage>
        <taxon>Bacteria</taxon>
        <taxon>Pseudomonadati</taxon>
        <taxon>Bacteroidota</taxon>
        <taxon>Flavobacteriia</taxon>
        <taxon>Flavobacteriales</taxon>
        <taxon>Weeksellaceae</taxon>
        <taxon>Frigoriflavimonas</taxon>
    </lineage>
</organism>
<comment type="caution">
    <text evidence="3">The sequence shown here is derived from an EMBL/GenBank/DDBJ whole genome shotgun (WGS) entry which is preliminary data.</text>
</comment>
<evidence type="ECO:0000313" key="3">
    <source>
        <dbReference type="EMBL" id="NRS93584.1"/>
    </source>
</evidence>
<dbReference type="InterPro" id="IPR011050">
    <property type="entry name" value="Pectin_lyase_fold/virulence"/>
</dbReference>
<dbReference type="InterPro" id="IPR049304">
    <property type="entry name" value="Gly_rich_dom"/>
</dbReference>
<evidence type="ECO:0000259" key="2">
    <source>
        <dbReference type="Pfam" id="PF21722"/>
    </source>
</evidence>
<dbReference type="RefSeq" id="WP_262888570.1">
    <property type="nucleotide sequence ID" value="NZ_JABSNO010000023.1"/>
</dbReference>
<name>A0A8J8GC98_9FLAO</name>
<dbReference type="NCBIfam" id="TIGR02601">
    <property type="entry name" value="autotrns_rpt"/>
    <property type="match status" value="1"/>
</dbReference>
<sequence>MIVGNGGTTGTLGSGTITNNSHIVFNRSDTAPIISQTIQGIGDVVQNGTGTLTFSGDNTYTGNTAVNAGRLNITGSVDTPNITVESGAILDLSLLKYSFGATGVVYNTVVEAGITYEISILPSLPSIIKLPNIINNGGTVIMPPDIEYYIVGGGGPGYSVSYGGGGGGGQVLQNTIALPLLKVDRTLIVGARGTTKNQNGFKSQLFSLIATPGFANSQAGNSSYARGGRANGVAGVVLEQRGANGIAPADASIKTALAGYFGIAETSVLLGAGGGGGSFFSGKRAGGVYGGGTGGKNGASTSAVLNTGAGGGGGGGTATAGGFGGSGLIVIKKIKY</sequence>
<dbReference type="Pfam" id="PF21722">
    <property type="entry name" value="Gly_rich_2"/>
    <property type="match status" value="1"/>
</dbReference>
<evidence type="ECO:0000313" key="4">
    <source>
        <dbReference type="Proteomes" id="UP000610746"/>
    </source>
</evidence>
<gene>
    <name evidence="3" type="ORF">HNQ03_002675</name>
</gene>
<dbReference type="SUPFAM" id="SSF51126">
    <property type="entry name" value="Pectin lyase-like"/>
    <property type="match status" value="1"/>
</dbReference>
<dbReference type="AlphaFoldDB" id="A0A8J8GC98"/>
<dbReference type="EMBL" id="JABSNO010000023">
    <property type="protein sequence ID" value="NRS93584.1"/>
    <property type="molecule type" value="Genomic_DNA"/>
</dbReference>
<dbReference type="InterPro" id="IPR013425">
    <property type="entry name" value="Autotrns_rpt"/>
</dbReference>
<accession>A0A8J8GC98</accession>
<dbReference type="Proteomes" id="UP000610746">
    <property type="component" value="Unassembled WGS sequence"/>
</dbReference>
<proteinExistence type="predicted"/>
<keyword evidence="4" id="KW-1185">Reference proteome</keyword>
<reference evidence="3" key="1">
    <citation type="submission" date="2020-05" db="EMBL/GenBank/DDBJ databases">
        <title>Genomic Encyclopedia of Type Strains, Phase IV (KMG-V): Genome sequencing to study the core and pangenomes of soil and plant-associated prokaryotes.</title>
        <authorList>
            <person name="Whitman W."/>
        </authorList>
    </citation>
    <scope>NUCLEOTIDE SEQUENCE</scope>
    <source>
        <strain evidence="3">16F</strain>
    </source>
</reference>
<evidence type="ECO:0000256" key="1">
    <source>
        <dbReference type="ARBA" id="ARBA00022729"/>
    </source>
</evidence>
<protein>
    <submittedName>
        <fullName evidence="3">Autotransporter-associated beta strand protein</fullName>
    </submittedName>
</protein>
<keyword evidence="1" id="KW-0732">Signal</keyword>
<dbReference type="Pfam" id="PF12951">
    <property type="entry name" value="PATR"/>
    <property type="match status" value="1"/>
</dbReference>
<feature type="domain" description="Glycine-rich" evidence="2">
    <location>
        <begin position="145"/>
        <end position="332"/>
    </location>
</feature>